<reference evidence="5 6" key="1">
    <citation type="submission" date="2019-09" db="EMBL/GenBank/DDBJ databases">
        <title>Goodfellowia gen. nov., a new genus of the Pseudonocardineae related to Actinoalloteichus, containing Goodfellowia coeruleoviolacea gen. nov., comb. nov. gen. nov., comb. nov.</title>
        <authorList>
            <person name="Labeda D."/>
        </authorList>
    </citation>
    <scope>NUCLEOTIDE SEQUENCE [LARGE SCALE GENOMIC DNA]</scope>
    <source>
        <strain evidence="5 6">AN110305</strain>
    </source>
</reference>
<evidence type="ECO:0000256" key="3">
    <source>
        <dbReference type="PROSITE-ProRule" id="PRU10038"/>
    </source>
</evidence>
<evidence type="ECO:0000313" key="6">
    <source>
        <dbReference type="Proteomes" id="UP000323454"/>
    </source>
</evidence>
<dbReference type="Gene3D" id="3.40.50.1820">
    <property type="entry name" value="alpha/beta hydrolase"/>
    <property type="match status" value="1"/>
</dbReference>
<comment type="caution">
    <text evidence="5">The sequence shown here is derived from an EMBL/GenBank/DDBJ whole genome shotgun (WGS) entry which is preliminary data.</text>
</comment>
<name>A0A5B2WPE4_9PSEU</name>
<dbReference type="GO" id="GO:0016787">
    <property type="term" value="F:hydrolase activity"/>
    <property type="evidence" value="ECO:0007669"/>
    <property type="project" value="UniProtKB-KW"/>
</dbReference>
<evidence type="ECO:0000256" key="1">
    <source>
        <dbReference type="ARBA" id="ARBA00010515"/>
    </source>
</evidence>
<evidence type="ECO:0000313" key="5">
    <source>
        <dbReference type="EMBL" id="KAA2252572.1"/>
    </source>
</evidence>
<dbReference type="PROSITE" id="PS01173">
    <property type="entry name" value="LIPASE_GDXG_HIS"/>
    <property type="match status" value="1"/>
</dbReference>
<dbReference type="RefSeq" id="WP_149854229.1">
    <property type="nucleotide sequence ID" value="NZ_VUOB01000074.1"/>
</dbReference>
<dbReference type="InterPro" id="IPR013094">
    <property type="entry name" value="AB_hydrolase_3"/>
</dbReference>
<dbReference type="PANTHER" id="PTHR48081">
    <property type="entry name" value="AB HYDROLASE SUPERFAMILY PROTEIN C4A8.06C"/>
    <property type="match status" value="1"/>
</dbReference>
<accession>A0A5B2WPE4</accession>
<feature type="domain" description="Alpha/beta hydrolase fold-3" evidence="4">
    <location>
        <begin position="81"/>
        <end position="286"/>
    </location>
</feature>
<reference evidence="5 6" key="2">
    <citation type="submission" date="2019-09" db="EMBL/GenBank/DDBJ databases">
        <authorList>
            <person name="Jin C."/>
        </authorList>
    </citation>
    <scope>NUCLEOTIDE SEQUENCE [LARGE SCALE GENOMIC DNA]</scope>
    <source>
        <strain evidence="5 6">AN110305</strain>
    </source>
</reference>
<protein>
    <submittedName>
        <fullName evidence="5">Alpha/beta hydrolase</fullName>
    </submittedName>
</protein>
<dbReference type="PROSITE" id="PS01174">
    <property type="entry name" value="LIPASE_GDXG_SER"/>
    <property type="match status" value="1"/>
</dbReference>
<evidence type="ECO:0000256" key="2">
    <source>
        <dbReference type="ARBA" id="ARBA00022801"/>
    </source>
</evidence>
<gene>
    <name evidence="5" type="ORF">F0L68_35250</name>
</gene>
<dbReference type="InterPro" id="IPR029058">
    <property type="entry name" value="AB_hydrolase_fold"/>
</dbReference>
<organism evidence="5 6">
    <name type="scientific">Solihabitans fulvus</name>
    <dbReference type="NCBI Taxonomy" id="1892852"/>
    <lineage>
        <taxon>Bacteria</taxon>
        <taxon>Bacillati</taxon>
        <taxon>Actinomycetota</taxon>
        <taxon>Actinomycetes</taxon>
        <taxon>Pseudonocardiales</taxon>
        <taxon>Pseudonocardiaceae</taxon>
        <taxon>Solihabitans</taxon>
    </lineage>
</organism>
<dbReference type="SUPFAM" id="SSF53474">
    <property type="entry name" value="alpha/beta-Hydrolases"/>
    <property type="match status" value="1"/>
</dbReference>
<dbReference type="AlphaFoldDB" id="A0A5B2WPE4"/>
<dbReference type="EMBL" id="VUOB01000074">
    <property type="protein sequence ID" value="KAA2252572.1"/>
    <property type="molecule type" value="Genomic_DNA"/>
</dbReference>
<keyword evidence="2 5" id="KW-0378">Hydrolase</keyword>
<dbReference type="Proteomes" id="UP000323454">
    <property type="component" value="Unassembled WGS sequence"/>
</dbReference>
<comment type="similarity">
    <text evidence="1">Belongs to the 'GDXG' lipolytic enzyme family.</text>
</comment>
<proteinExistence type="inferred from homology"/>
<dbReference type="InterPro" id="IPR002168">
    <property type="entry name" value="Lipase_GDXG_HIS_AS"/>
</dbReference>
<feature type="active site" evidence="3">
    <location>
        <position position="159"/>
    </location>
</feature>
<dbReference type="Pfam" id="PF07859">
    <property type="entry name" value="Abhydrolase_3"/>
    <property type="match status" value="1"/>
</dbReference>
<dbReference type="InterPro" id="IPR050300">
    <property type="entry name" value="GDXG_lipolytic_enzyme"/>
</dbReference>
<dbReference type="PANTHER" id="PTHR48081:SF8">
    <property type="entry name" value="ALPHA_BETA HYDROLASE FOLD-3 DOMAIN-CONTAINING PROTEIN-RELATED"/>
    <property type="match status" value="1"/>
</dbReference>
<keyword evidence="6" id="KW-1185">Reference proteome</keyword>
<evidence type="ECO:0000259" key="4">
    <source>
        <dbReference type="Pfam" id="PF07859"/>
    </source>
</evidence>
<dbReference type="InterPro" id="IPR033140">
    <property type="entry name" value="Lipase_GDXG_put_SER_AS"/>
</dbReference>
<sequence length="317" mass="33843">MPLSAQAASLVAGLNERFPKLGTEVLDAGEARRLVERGYAQRKPLAVHRVADRDIAGPDGTRLPVRIYWPGGDTGSARPIVVFLHGGGWVLCSVDTHDQTCRRLAVGADAIVVSVEYRRAPEHRFPTPVHDAHAALSWAAGHAAALGGDPDRVAVAGDSAGGNLAAAACLLARDLGAPRIAAQLLLFPILDHGADTASHREYRDGHFFTSAHLRWYWAQYLADRADGDHPYASPLRADLAGLPPAHIVTAECDLLRDEAMGYAERLRAVRVAATFRCYPGLFHGFLAFEDQLDAAGPAGSETWAQFARILAGAEGAA</sequence>
<dbReference type="OrthoDB" id="3206739at2"/>